<evidence type="ECO:0000313" key="3">
    <source>
        <dbReference type="EMBL" id="KAJ4478452.1"/>
    </source>
</evidence>
<dbReference type="InterPro" id="IPR054416">
    <property type="entry name" value="GST_UstS-like_C"/>
</dbReference>
<dbReference type="SUPFAM" id="SSF52833">
    <property type="entry name" value="Thioredoxin-like"/>
    <property type="match status" value="1"/>
</dbReference>
<sequence>MIILYDIPTSVSESRDWSPNVWKISRLVLNYKGLPHKTQWVDYPDIHDLCQARGIPPGGRKPDGSSFHTVPIIYDSKTLCYVSDSLQVAQYLESMYPNRSLFPVGLNAAILSFEDLWLDKVLRHLFPLMILPVYLKLPPASQKYFRTTRELRYKKKLEDLAPLQEHPRLWDQVRRGLDSMSRPMDANGKEKLFWFGNKITYADVVMVAWLLWVKRTLGTETSEWRNILSWNNGRWGKLMRHFEQWEFVDNPSRL</sequence>
<proteinExistence type="predicted"/>
<evidence type="ECO:0000313" key="4">
    <source>
        <dbReference type="Proteomes" id="UP001150266"/>
    </source>
</evidence>
<feature type="domain" description="Glutathione S-transferase UstS-like C-terminal" evidence="2">
    <location>
        <begin position="112"/>
        <end position="245"/>
    </location>
</feature>
<dbReference type="InterPro" id="IPR036249">
    <property type="entry name" value="Thioredoxin-like_sf"/>
</dbReference>
<evidence type="ECO:0000259" key="1">
    <source>
        <dbReference type="Pfam" id="PF13409"/>
    </source>
</evidence>
<evidence type="ECO:0008006" key="5">
    <source>
        <dbReference type="Google" id="ProtNLM"/>
    </source>
</evidence>
<gene>
    <name evidence="3" type="ORF">J3R30DRAFT_2902489</name>
</gene>
<dbReference type="Pfam" id="PF13409">
    <property type="entry name" value="GST_N_2"/>
    <property type="match status" value="1"/>
</dbReference>
<dbReference type="InterPro" id="IPR036282">
    <property type="entry name" value="Glutathione-S-Trfase_C_sf"/>
</dbReference>
<comment type="caution">
    <text evidence="3">The sequence shown here is derived from an EMBL/GenBank/DDBJ whole genome shotgun (WGS) entry which is preliminary data.</text>
</comment>
<dbReference type="OrthoDB" id="4951845at2759"/>
<name>A0A9W9DNS7_9AGAR</name>
<dbReference type="AlphaFoldDB" id="A0A9W9DNS7"/>
<protein>
    <recommendedName>
        <fullName evidence="5">GST N-terminal domain-containing protein</fullName>
    </recommendedName>
</protein>
<dbReference type="InterPro" id="IPR004045">
    <property type="entry name" value="Glutathione_S-Trfase_N"/>
</dbReference>
<dbReference type="Pfam" id="PF22041">
    <property type="entry name" value="GST_C_7"/>
    <property type="match status" value="1"/>
</dbReference>
<accession>A0A9W9DNS7</accession>
<dbReference type="Proteomes" id="UP001150266">
    <property type="component" value="Unassembled WGS sequence"/>
</dbReference>
<feature type="domain" description="GST N-terminal" evidence="1">
    <location>
        <begin position="17"/>
        <end position="94"/>
    </location>
</feature>
<organism evidence="3 4">
    <name type="scientific">Lentinula aciculospora</name>
    <dbReference type="NCBI Taxonomy" id="153920"/>
    <lineage>
        <taxon>Eukaryota</taxon>
        <taxon>Fungi</taxon>
        <taxon>Dikarya</taxon>
        <taxon>Basidiomycota</taxon>
        <taxon>Agaricomycotina</taxon>
        <taxon>Agaricomycetes</taxon>
        <taxon>Agaricomycetidae</taxon>
        <taxon>Agaricales</taxon>
        <taxon>Marasmiineae</taxon>
        <taxon>Omphalotaceae</taxon>
        <taxon>Lentinula</taxon>
    </lineage>
</organism>
<evidence type="ECO:0000259" key="2">
    <source>
        <dbReference type="Pfam" id="PF22041"/>
    </source>
</evidence>
<keyword evidence="4" id="KW-1185">Reference proteome</keyword>
<dbReference type="Gene3D" id="1.20.1050.10">
    <property type="match status" value="1"/>
</dbReference>
<dbReference type="EMBL" id="JAOTPV010000009">
    <property type="protein sequence ID" value="KAJ4478452.1"/>
    <property type="molecule type" value="Genomic_DNA"/>
</dbReference>
<dbReference type="SUPFAM" id="SSF47616">
    <property type="entry name" value="GST C-terminal domain-like"/>
    <property type="match status" value="1"/>
</dbReference>
<dbReference type="Gene3D" id="3.40.30.10">
    <property type="entry name" value="Glutaredoxin"/>
    <property type="match status" value="1"/>
</dbReference>
<reference evidence="3" key="1">
    <citation type="submission" date="2022-08" db="EMBL/GenBank/DDBJ databases">
        <title>A Global Phylogenomic Analysis of the Shiitake Genus Lentinula.</title>
        <authorList>
            <consortium name="DOE Joint Genome Institute"/>
            <person name="Sierra-Patev S."/>
            <person name="Min B."/>
            <person name="Naranjo-Ortiz M."/>
            <person name="Looney B."/>
            <person name="Konkel Z."/>
            <person name="Slot J.C."/>
            <person name="Sakamoto Y."/>
            <person name="Steenwyk J.L."/>
            <person name="Rokas A."/>
            <person name="Carro J."/>
            <person name="Camarero S."/>
            <person name="Ferreira P."/>
            <person name="Molpeceres G."/>
            <person name="Ruiz-Duenas F.J."/>
            <person name="Serrano A."/>
            <person name="Henrissat B."/>
            <person name="Drula E."/>
            <person name="Hughes K.W."/>
            <person name="Mata J.L."/>
            <person name="Ishikawa N.K."/>
            <person name="Vargas-Isla R."/>
            <person name="Ushijima S."/>
            <person name="Smith C.A."/>
            <person name="Ahrendt S."/>
            <person name="Andreopoulos W."/>
            <person name="He G."/>
            <person name="Labutti K."/>
            <person name="Lipzen A."/>
            <person name="Ng V."/>
            <person name="Riley R."/>
            <person name="Sandor L."/>
            <person name="Barry K."/>
            <person name="Martinez A.T."/>
            <person name="Xiao Y."/>
            <person name="Gibbons J.G."/>
            <person name="Terashima K."/>
            <person name="Grigoriev I.V."/>
            <person name="Hibbett D.S."/>
        </authorList>
    </citation>
    <scope>NUCLEOTIDE SEQUENCE</scope>
    <source>
        <strain evidence="3">JLM2183</strain>
    </source>
</reference>